<protein>
    <submittedName>
        <fullName evidence="1">Uncharacterized protein</fullName>
    </submittedName>
</protein>
<sequence length="166" mass="18492">MRFACFPGKVIVLPREVESPLVEVTSPLISYIASISHTLPFELSDLVSQLARLPLPFSHSRPIRSERPLLPYSLLSVSLLPLLLLSLHLGRRNAILAAPRGVSLDLRVRPWVSDDAVGNSPGVHRELAKGIRSLPGWCKGVHRKKIETRRKIVKGSRKACQELERS</sequence>
<organism evidence="1 2">
    <name type="scientific">Ensete ventricosum</name>
    <name type="common">Abyssinian banana</name>
    <name type="synonym">Musa ensete</name>
    <dbReference type="NCBI Taxonomy" id="4639"/>
    <lineage>
        <taxon>Eukaryota</taxon>
        <taxon>Viridiplantae</taxon>
        <taxon>Streptophyta</taxon>
        <taxon>Embryophyta</taxon>
        <taxon>Tracheophyta</taxon>
        <taxon>Spermatophyta</taxon>
        <taxon>Magnoliopsida</taxon>
        <taxon>Liliopsida</taxon>
        <taxon>Zingiberales</taxon>
        <taxon>Musaceae</taxon>
        <taxon>Ensete</taxon>
    </lineage>
</organism>
<evidence type="ECO:0000313" key="2">
    <source>
        <dbReference type="Proteomes" id="UP000287651"/>
    </source>
</evidence>
<dbReference type="Proteomes" id="UP000287651">
    <property type="component" value="Unassembled WGS sequence"/>
</dbReference>
<dbReference type="AlphaFoldDB" id="A0A426YFQ8"/>
<comment type="caution">
    <text evidence="1">The sequence shown here is derived from an EMBL/GenBank/DDBJ whole genome shotgun (WGS) entry which is preliminary data.</text>
</comment>
<name>A0A426YFQ8_ENSVE</name>
<proteinExistence type="predicted"/>
<accession>A0A426YFQ8</accession>
<evidence type="ECO:0000313" key="1">
    <source>
        <dbReference type="EMBL" id="RRT50568.1"/>
    </source>
</evidence>
<reference evidence="1 2" key="1">
    <citation type="journal article" date="2014" name="Agronomy (Basel)">
        <title>A Draft Genome Sequence for Ensete ventricosum, the Drought-Tolerant Tree Against Hunger.</title>
        <authorList>
            <person name="Harrison J."/>
            <person name="Moore K.A."/>
            <person name="Paszkiewicz K."/>
            <person name="Jones T."/>
            <person name="Grant M."/>
            <person name="Ambacheew D."/>
            <person name="Muzemil S."/>
            <person name="Studholme D.J."/>
        </authorList>
    </citation>
    <scope>NUCLEOTIDE SEQUENCE [LARGE SCALE GENOMIC DNA]</scope>
</reference>
<dbReference type="EMBL" id="AMZH03012693">
    <property type="protein sequence ID" value="RRT50568.1"/>
    <property type="molecule type" value="Genomic_DNA"/>
</dbReference>
<gene>
    <name evidence="1" type="ORF">B296_00027871</name>
</gene>